<evidence type="ECO:0000256" key="2">
    <source>
        <dbReference type="ARBA" id="ARBA00023180"/>
    </source>
</evidence>
<keyword evidence="4" id="KW-0732">Signal</keyword>
<dbReference type="InterPro" id="IPR001117">
    <property type="entry name" value="Cu-oxidase_2nd"/>
</dbReference>
<dbReference type="Gramene" id="Manes.07G095200.1.v8.1">
    <property type="protein sequence ID" value="Manes.07G095200.1.v8.1.CDS"/>
    <property type="gene ID" value="Manes.07G095200.v8.1"/>
</dbReference>
<organism evidence="8 9">
    <name type="scientific">Manihot esculenta</name>
    <name type="common">Cassava</name>
    <name type="synonym">Jatropha manihot</name>
    <dbReference type="NCBI Taxonomy" id="3983"/>
    <lineage>
        <taxon>Eukaryota</taxon>
        <taxon>Viridiplantae</taxon>
        <taxon>Streptophyta</taxon>
        <taxon>Embryophyta</taxon>
        <taxon>Tracheophyta</taxon>
        <taxon>Spermatophyta</taxon>
        <taxon>Magnoliopsida</taxon>
        <taxon>eudicotyledons</taxon>
        <taxon>Gunneridae</taxon>
        <taxon>Pentapetalae</taxon>
        <taxon>rosids</taxon>
        <taxon>fabids</taxon>
        <taxon>Malpighiales</taxon>
        <taxon>Euphorbiaceae</taxon>
        <taxon>Crotonoideae</taxon>
        <taxon>Manihoteae</taxon>
        <taxon>Manihot</taxon>
    </lineage>
</organism>
<dbReference type="OrthoDB" id="2121828at2759"/>
<dbReference type="PANTHER" id="PTHR11709:SF409">
    <property type="entry name" value="MONOCOPPER OXIDASE-LIKE PROTEIN SKU5"/>
    <property type="match status" value="1"/>
</dbReference>
<proteinExistence type="inferred from homology"/>
<evidence type="ECO:0000259" key="5">
    <source>
        <dbReference type="Pfam" id="PF00394"/>
    </source>
</evidence>
<dbReference type="EMBL" id="CM004393">
    <property type="protein sequence ID" value="OAY45829.1"/>
    <property type="molecule type" value="Genomic_DNA"/>
</dbReference>
<feature type="domain" description="Plastocyanin-like" evidence="6">
    <location>
        <begin position="395"/>
        <end position="532"/>
    </location>
</feature>
<name>A0A251KZ53_MANES</name>
<dbReference type="Proteomes" id="UP000091857">
    <property type="component" value="Chromosome 7"/>
</dbReference>
<reference evidence="8 9" key="1">
    <citation type="submission" date="2016-02" db="EMBL/GenBank/DDBJ databases">
        <title>WGS assembly of Manihot esculenta.</title>
        <authorList>
            <person name="Bredeson J.V."/>
            <person name="Prochnik S.E."/>
            <person name="Lyons J.B."/>
            <person name="Schmutz J."/>
            <person name="Grimwood J."/>
            <person name="Vrebalov J."/>
            <person name="Bart R.S."/>
            <person name="Amuge T."/>
            <person name="Ferguson M.E."/>
            <person name="Green R."/>
            <person name="Putnam N."/>
            <person name="Stites J."/>
            <person name="Rounsley S."/>
            <person name="Rokhsar D.S."/>
        </authorList>
    </citation>
    <scope>NUCLEOTIDE SEQUENCE [LARGE SCALE GENOMIC DNA]</scope>
    <source>
        <strain evidence="9">cv. AM560-2</strain>
        <tissue evidence="8">Leaf</tissue>
    </source>
</reference>
<dbReference type="Gene3D" id="2.60.40.420">
    <property type="entry name" value="Cupredoxins - blue copper proteins"/>
    <property type="match status" value="3"/>
</dbReference>
<evidence type="ECO:0000259" key="7">
    <source>
        <dbReference type="Pfam" id="PF07732"/>
    </source>
</evidence>
<dbReference type="GO" id="GO:0005886">
    <property type="term" value="C:plasma membrane"/>
    <property type="evidence" value="ECO:0000318"/>
    <property type="project" value="GO_Central"/>
</dbReference>
<dbReference type="AlphaFoldDB" id="A0A251KZ53"/>
<evidence type="ECO:0000256" key="3">
    <source>
        <dbReference type="SAM" id="MobiDB-lite"/>
    </source>
</evidence>
<protein>
    <recommendedName>
        <fullName evidence="10">L-ascorbate oxidase</fullName>
    </recommendedName>
</protein>
<evidence type="ECO:0000313" key="8">
    <source>
        <dbReference type="EMBL" id="OAY45829.1"/>
    </source>
</evidence>
<feature type="domain" description="Plastocyanin-like" evidence="5">
    <location>
        <begin position="167"/>
        <end position="312"/>
    </location>
</feature>
<accession>A0A251KZ53</accession>
<keyword evidence="2" id="KW-0325">Glycoprotein</keyword>
<dbReference type="InterPro" id="IPR045087">
    <property type="entry name" value="Cu-oxidase_fam"/>
</dbReference>
<dbReference type="Pfam" id="PF07731">
    <property type="entry name" value="Cu-oxidase_2"/>
    <property type="match status" value="1"/>
</dbReference>
<feature type="compositionally biased region" description="Pro residues" evidence="3">
    <location>
        <begin position="556"/>
        <end position="596"/>
    </location>
</feature>
<evidence type="ECO:0000256" key="1">
    <source>
        <dbReference type="ARBA" id="ARBA00010609"/>
    </source>
</evidence>
<dbReference type="STRING" id="3983.A0A251KZ53"/>
<evidence type="ECO:0000256" key="4">
    <source>
        <dbReference type="SAM" id="SignalP"/>
    </source>
</evidence>
<dbReference type="GO" id="GO:0005507">
    <property type="term" value="F:copper ion binding"/>
    <property type="evidence" value="ECO:0007669"/>
    <property type="project" value="InterPro"/>
</dbReference>
<evidence type="ECO:0000313" key="9">
    <source>
        <dbReference type="Proteomes" id="UP000091857"/>
    </source>
</evidence>
<dbReference type="Gramene" id="Manes.07G095200.3.v8.1">
    <property type="protein sequence ID" value="Manes.07G095200.3.v8.1.CDS"/>
    <property type="gene ID" value="Manes.07G095200.v8.1"/>
</dbReference>
<dbReference type="Gramene" id="Manes.07G095200.5.v8.1">
    <property type="protein sequence ID" value="Manes.07G095200.5.v8.1.CDS"/>
    <property type="gene ID" value="Manes.07G095200.v8.1"/>
</dbReference>
<feature type="domain" description="Plastocyanin-like" evidence="7">
    <location>
        <begin position="45"/>
        <end position="151"/>
    </location>
</feature>
<dbReference type="InterPro" id="IPR008972">
    <property type="entry name" value="Cupredoxin"/>
</dbReference>
<feature type="signal peptide" evidence="4">
    <location>
        <begin position="1"/>
        <end position="28"/>
    </location>
</feature>
<dbReference type="FunFam" id="2.60.40.420:FF:000012">
    <property type="entry name" value="Monocopper oxidase-like protein"/>
    <property type="match status" value="1"/>
</dbReference>
<dbReference type="Gramene" id="Manes.07G095200.4.v8.1">
    <property type="protein sequence ID" value="Manes.07G095200.4.v8.1.CDS"/>
    <property type="gene ID" value="Manes.07G095200.v8.1"/>
</dbReference>
<dbReference type="SUPFAM" id="SSF49503">
    <property type="entry name" value="Cupredoxins"/>
    <property type="match status" value="3"/>
</dbReference>
<sequence>MAFVGNNSSLQLLLGTSFVLLASVAVNGEDFFHEWRVAIDTTIKPVLANQPVITINGMFPGPLINASTNDDIHINVFNGMDEPILFTWNGIQQRLNSWQDGVSGTNCPIQPGKNWTYLFQMKDQIGSFFYFPSLNFQKAGGGFGPIRINNRIVISVPFPKPAAEYDLLIGDWYQTSYKEVRSMILNGSTNLGPPDKMLINGKGPYLDPSTKSYESFTFTSGKTYRLRISNVGSVWSFNFRIQNHKMLLVETEGSYTNQTTFESLDVHVGQSYSVLVTADQKAADYYIVAAPKMVNADKINSVTAVGILHYANSTTNATGPLPIGPDPFDLQFSINQAKSIRWNMTTGAARPNPQGTFNVTNVTLSQTFILQGSKAEIDGESFYTVNDVSYTTPTTPLKLADHFGDRSGVFELDQFSTNSSNGSPKHGVFVASGNHKGWLEIVFKNNLDVMDSWHLDGFGFFVVGYGEGEWRNQSRLTYNIYDPVVRSTVQVYPKAWSAVYAYLDNPGMWNLRSQNLRNWYLGQELYIRVYDADPDPAKERPPPANLLFCGKFSSPPPPPAPAPNAPAFPPPPAALTPPPPAASPPPPNASPPPPSTVPTSLALSRQISWFENIMMVIIAFLCIGQQ</sequence>
<feature type="region of interest" description="Disordered" evidence="3">
    <location>
        <begin position="556"/>
        <end position="598"/>
    </location>
</feature>
<evidence type="ECO:0000259" key="6">
    <source>
        <dbReference type="Pfam" id="PF07731"/>
    </source>
</evidence>
<feature type="chain" id="PRO_5011914179" description="L-ascorbate oxidase" evidence="4">
    <location>
        <begin position="29"/>
        <end position="626"/>
    </location>
</feature>
<evidence type="ECO:0008006" key="10">
    <source>
        <dbReference type="Google" id="ProtNLM"/>
    </source>
</evidence>
<dbReference type="Pfam" id="PF07732">
    <property type="entry name" value="Cu-oxidase_3"/>
    <property type="match status" value="1"/>
</dbReference>
<dbReference type="PANTHER" id="PTHR11709">
    <property type="entry name" value="MULTI-COPPER OXIDASE"/>
    <property type="match status" value="1"/>
</dbReference>
<dbReference type="GO" id="GO:0016491">
    <property type="term" value="F:oxidoreductase activity"/>
    <property type="evidence" value="ECO:0000318"/>
    <property type="project" value="GO_Central"/>
</dbReference>
<comment type="similarity">
    <text evidence="1">Belongs to the multicopper oxidase family.</text>
</comment>
<gene>
    <name evidence="8" type="ORF">MANES_07G095200</name>
</gene>
<dbReference type="EMBL" id="CM004393">
    <property type="protein sequence ID" value="OAY45830.1"/>
    <property type="molecule type" value="Genomic_DNA"/>
</dbReference>
<dbReference type="InterPro" id="IPR011706">
    <property type="entry name" value="Cu-oxidase_C"/>
</dbReference>
<dbReference type="InterPro" id="IPR011707">
    <property type="entry name" value="Cu-oxidase-like_N"/>
</dbReference>
<keyword evidence="9" id="KW-1185">Reference proteome</keyword>
<dbReference type="Pfam" id="PF00394">
    <property type="entry name" value="Cu-oxidase"/>
    <property type="match status" value="1"/>
</dbReference>